<evidence type="ECO:0000313" key="2">
    <source>
        <dbReference type="EMBL" id="ANJ55756.1"/>
    </source>
</evidence>
<dbReference type="KEGG" id="psil:PMA3_11595"/>
<dbReference type="SUPFAM" id="SSF53955">
    <property type="entry name" value="Lysozyme-like"/>
    <property type="match status" value="1"/>
</dbReference>
<evidence type="ECO:0000313" key="3">
    <source>
        <dbReference type="Proteomes" id="UP000078354"/>
    </source>
</evidence>
<reference evidence="2 3" key="1">
    <citation type="journal article" date="2018" name="Syst. Appl. Microbiol.">
        <title>Pseudomonas silesiensis sp. nov. strain A3T isolated from a biological pesticide sewage treatment plant and analysis of the complete genome sequence.</title>
        <authorList>
            <person name="Kaminski M.A."/>
            <person name="Furmanczyk E.M."/>
            <person name="Sobczak A."/>
            <person name="Dziembowski A."/>
            <person name="Lipinski L."/>
        </authorList>
    </citation>
    <scope>NUCLEOTIDE SEQUENCE [LARGE SCALE GENOMIC DNA]</scope>
    <source>
        <strain evidence="2 3">A3</strain>
    </source>
</reference>
<keyword evidence="3" id="KW-1185">Reference proteome</keyword>
<name>A0A191YSN8_9PSED</name>
<dbReference type="EMBL" id="CP014870">
    <property type="protein sequence ID" value="ANJ55756.1"/>
    <property type="molecule type" value="Genomic_DNA"/>
</dbReference>
<dbReference type="Gene3D" id="1.10.530.10">
    <property type="match status" value="1"/>
</dbReference>
<evidence type="ECO:0008006" key="4">
    <source>
        <dbReference type="Google" id="ProtNLM"/>
    </source>
</evidence>
<dbReference type="InterPro" id="IPR023346">
    <property type="entry name" value="Lysozyme-like_dom_sf"/>
</dbReference>
<accession>A0A191YSN8</accession>
<dbReference type="AlphaFoldDB" id="A0A191YSN8"/>
<feature type="region of interest" description="Disordered" evidence="1">
    <location>
        <begin position="19"/>
        <end position="47"/>
    </location>
</feature>
<dbReference type="InterPro" id="IPR018247">
    <property type="entry name" value="EF_Hand_1_Ca_BS"/>
</dbReference>
<dbReference type="Proteomes" id="UP000078354">
    <property type="component" value="Chromosome"/>
</dbReference>
<dbReference type="PROSITE" id="PS00018">
    <property type="entry name" value="EF_HAND_1"/>
    <property type="match status" value="1"/>
</dbReference>
<evidence type="ECO:0000256" key="1">
    <source>
        <dbReference type="SAM" id="MobiDB-lite"/>
    </source>
</evidence>
<proteinExistence type="predicted"/>
<gene>
    <name evidence="2" type="ORF">PMA3_11595</name>
</gene>
<protein>
    <recommendedName>
        <fullName evidence="4">EF-hand domain-containing protein</fullName>
    </recommendedName>
</protein>
<sequence length="907" mass="102560">MAKLLDWIFGRHYDSSTPRAMPPVWPTRDTQPIPPPTAPKTDDLPPLKNWCHPLKDRRDPLQQLTHLANATAGYYPLGRNGLWHGGVHFDSGTAVGLKQSSVHCLADGEVVAYRIDHKSPTTCYVHEITARKPFSRNFVLVRHRLQAPKIDGNPDTPPSLTFYSLYMHLQDWEKYIEDSTIARPAFWPERPTFRVKQTANDVLPGRPEQRGLKVLNKWHGQVIDFLPRGAEVTISGTGQFRKLESSLGPAKLLNPDGSIKGYLSTQVLKHPDRKVTRISSSKKTVNVRAEPLIADNVIFDLPVESEVTVSGEGEFRKLERINQYVHFDTLDGAIEPAASDQVVVLDEPIAIKAGDLIGHLGLYQDGGASEPEKKLHLETFSGDDVEAFIDDSRDWALLLPKKDRTWLKLAKGTPVVPPEGNTTAAQLQMSSASSPLSAADLLVPKKLLDDLPTDRKIQVPASPTRKARTWYRLENLLHDANNKLLDGWVCEEIGVTPWVSPWDWEGYDVIIDYSRPKHLLASFLSATDGVSDAQRERYRPIAEKDDKGPMKSRLYEIIDRNRDGKMTATELQAALQLPAHAQSISQMILYKESEWFHQPKVWDALDELLGHSGSTPHLNWLAEKQRIAEMAWWKDVAEKVGLPSWGSAYHFHPIGLMGIFSGNRFKFSLKVMRSIYPKLSEGRYGDLQKIADELNANIDFFKLDTPLRRTHFFAQIQQETGVDLSVDEDFSYEADALINLFRYFRNNPEEARRHGYKVRTGKIKENGLPMTRSDYEAIANGAYGGRTELGNRGISSGDGWKYRGRGLKQLTGLHNYTLFQRWHSKFSAQWPNDHPDFVADPDLLLEMKYAVRSAASFWLSNKLYEIADSGSAPEVVDSITAIVNKHTESYPDRRENFVELLRRGTLN</sequence>
<organism evidence="2 3">
    <name type="scientific">Pseudomonas silesiensis</name>
    <dbReference type="NCBI Taxonomy" id="1853130"/>
    <lineage>
        <taxon>Bacteria</taxon>
        <taxon>Pseudomonadati</taxon>
        <taxon>Pseudomonadota</taxon>
        <taxon>Gammaproteobacteria</taxon>
        <taxon>Pseudomonadales</taxon>
        <taxon>Pseudomonadaceae</taxon>
        <taxon>Pseudomonas</taxon>
    </lineage>
</organism>
<dbReference type="RefSeq" id="WP_064677284.1">
    <property type="nucleotide sequence ID" value="NZ_CP014870.1"/>
</dbReference>